<keyword evidence="3 8" id="KW-0663">Pyridoxal phosphate</keyword>
<evidence type="ECO:0000256" key="4">
    <source>
        <dbReference type="ARBA" id="ARBA00023239"/>
    </source>
</evidence>
<dbReference type="InterPro" id="IPR000277">
    <property type="entry name" value="Cys/Met-Metab_PyrdxlP-dep_enz"/>
</dbReference>
<keyword evidence="4" id="KW-0456">Lyase</keyword>
<dbReference type="InterPro" id="IPR006233">
    <property type="entry name" value="Cys_b_lyase_bac"/>
</dbReference>
<dbReference type="InterPro" id="IPR054542">
    <property type="entry name" value="Cys_met_metab_PP"/>
</dbReference>
<evidence type="ECO:0000256" key="1">
    <source>
        <dbReference type="ARBA" id="ARBA00001933"/>
    </source>
</evidence>
<dbReference type="Proteomes" id="UP001596996">
    <property type="component" value="Unassembled WGS sequence"/>
</dbReference>
<dbReference type="InterPro" id="IPR015424">
    <property type="entry name" value="PyrdxlP-dep_Trfase"/>
</dbReference>
<evidence type="ECO:0000313" key="9">
    <source>
        <dbReference type="EMBL" id="MFD0966293.1"/>
    </source>
</evidence>
<evidence type="ECO:0000256" key="6">
    <source>
        <dbReference type="ARBA" id="ARBA00047517"/>
    </source>
</evidence>
<dbReference type="PANTHER" id="PTHR43500:SF1">
    <property type="entry name" value="CYSTATHIONINE BETA-LYASE-RELATED"/>
    <property type="match status" value="1"/>
</dbReference>
<dbReference type="EMBL" id="JBHTJN010000010">
    <property type="protein sequence ID" value="MFD0966293.1"/>
    <property type="molecule type" value="Genomic_DNA"/>
</dbReference>
<comment type="pathway">
    <text evidence="5">Amino-acid biosynthesis; L-methionine biosynthesis via de novo pathway; L-homocysteine from L-cystathionine: step 1/1.</text>
</comment>
<dbReference type="Pfam" id="PF01053">
    <property type="entry name" value="Cys_Met_Meta_PP"/>
    <property type="match status" value="1"/>
</dbReference>
<accession>A0ABW3I8X3</accession>
<gene>
    <name evidence="9" type="ORF">ACFQ02_05440</name>
</gene>
<comment type="catalytic activity">
    <reaction evidence="6">
        <text>L,L-cystathionine + H2O = L-homocysteine + pyruvate + NH4(+)</text>
        <dbReference type="Rhea" id="RHEA:13965"/>
        <dbReference type="ChEBI" id="CHEBI:15361"/>
        <dbReference type="ChEBI" id="CHEBI:15377"/>
        <dbReference type="ChEBI" id="CHEBI:28938"/>
        <dbReference type="ChEBI" id="CHEBI:58161"/>
        <dbReference type="ChEBI" id="CHEBI:58199"/>
    </reaction>
</comment>
<reference evidence="10" key="1">
    <citation type="journal article" date="2019" name="Int. J. Syst. Evol. Microbiol.">
        <title>The Global Catalogue of Microorganisms (GCM) 10K type strain sequencing project: providing services to taxonomists for standard genome sequencing and annotation.</title>
        <authorList>
            <consortium name="The Broad Institute Genomics Platform"/>
            <consortium name="The Broad Institute Genome Sequencing Center for Infectious Disease"/>
            <person name="Wu L."/>
            <person name="Ma J."/>
        </authorList>
    </citation>
    <scope>NUCLEOTIDE SEQUENCE [LARGE SCALE GENOMIC DNA]</scope>
    <source>
        <strain evidence="10">CCUG 61707</strain>
    </source>
</reference>
<comment type="cofactor">
    <cofactor evidence="1 8">
        <name>pyridoxal 5'-phosphate</name>
        <dbReference type="ChEBI" id="CHEBI:597326"/>
    </cofactor>
</comment>
<evidence type="ECO:0000256" key="8">
    <source>
        <dbReference type="RuleBase" id="RU362118"/>
    </source>
</evidence>
<protein>
    <submittedName>
        <fullName evidence="9">Trans-sulfuration enzyme family protein</fullName>
    </submittedName>
</protein>
<evidence type="ECO:0000256" key="2">
    <source>
        <dbReference type="ARBA" id="ARBA00009077"/>
    </source>
</evidence>
<dbReference type="InterPro" id="IPR015422">
    <property type="entry name" value="PyrdxlP-dep_Trfase_small"/>
</dbReference>
<dbReference type="PANTHER" id="PTHR43500">
    <property type="entry name" value="CYSTATHIONINE BETA-LYASE-RELATED"/>
    <property type="match status" value="1"/>
</dbReference>
<evidence type="ECO:0000313" key="10">
    <source>
        <dbReference type="Proteomes" id="UP001596996"/>
    </source>
</evidence>
<comment type="catalytic activity">
    <reaction evidence="7">
        <text>an S-substituted L-cysteine + H2O = a thiol + pyruvate + NH4(+)</text>
        <dbReference type="Rhea" id="RHEA:18121"/>
        <dbReference type="ChEBI" id="CHEBI:15361"/>
        <dbReference type="ChEBI" id="CHEBI:15377"/>
        <dbReference type="ChEBI" id="CHEBI:28938"/>
        <dbReference type="ChEBI" id="CHEBI:29256"/>
        <dbReference type="ChEBI" id="CHEBI:58717"/>
        <dbReference type="EC" id="4.4.1.13"/>
    </reaction>
</comment>
<evidence type="ECO:0000256" key="7">
    <source>
        <dbReference type="ARBA" id="ARBA00047625"/>
    </source>
</evidence>
<dbReference type="PROSITE" id="PS00868">
    <property type="entry name" value="CYS_MET_METAB_PP"/>
    <property type="match status" value="1"/>
</dbReference>
<dbReference type="RefSeq" id="WP_380820280.1">
    <property type="nucleotide sequence ID" value="NZ_JBHTJN010000010.1"/>
</dbReference>
<keyword evidence="10" id="KW-1185">Reference proteome</keyword>
<evidence type="ECO:0000256" key="3">
    <source>
        <dbReference type="ARBA" id="ARBA00022898"/>
    </source>
</evidence>
<organism evidence="9 10">
    <name type="scientific">Seminibacterium arietis</name>
    <dbReference type="NCBI Taxonomy" id="1173502"/>
    <lineage>
        <taxon>Bacteria</taxon>
        <taxon>Pseudomonadati</taxon>
        <taxon>Pseudomonadota</taxon>
        <taxon>Gammaproteobacteria</taxon>
        <taxon>Pasteurellales</taxon>
        <taxon>Pasteurellaceae</taxon>
        <taxon>Seminibacterium</taxon>
    </lineage>
</organism>
<proteinExistence type="inferred from homology"/>
<sequence length="386" mass="43479">MKTDTTLIHFGRGDQSLEVRSVNPTVMRASTILFKDHATWQKYRELRKTERVLSYGARGTTTNFELEKLVCKLEKGYRAQLFPTGLAALAMVLLNYAESNAHFLITDGIYGPVRSICNNFLKRINVEIDFLKADASDVEQKIKPNTKLILCESSGSILYEVIDLPKLCEIAHKHSIPVAIDNTYSSGYLLNPLELGADISVIAATKYLSGHSDVTMGIAVVNQKEWKNFDKLPEMFGFTTSPDDAYLVLRGIRTLSVRMHKHEQSADQIVSFLKTRSEIKNIFYPKLASHLNHEIFMRDYKGTNGMITIEFDKNISKDSVIKFIDNLELFSIGASWGGYESLATQTIPPRTEEDLSKSGVFVRFHIGLGDPEDLIEDIKNSLDVLK</sequence>
<dbReference type="Gene3D" id="3.40.640.10">
    <property type="entry name" value="Type I PLP-dependent aspartate aminotransferase-like (Major domain)"/>
    <property type="match status" value="1"/>
</dbReference>
<comment type="similarity">
    <text evidence="2 8">Belongs to the trans-sulfuration enzymes family.</text>
</comment>
<dbReference type="SUPFAM" id="SSF53383">
    <property type="entry name" value="PLP-dependent transferases"/>
    <property type="match status" value="1"/>
</dbReference>
<dbReference type="PIRSF" id="PIRSF001434">
    <property type="entry name" value="CGS"/>
    <property type="match status" value="1"/>
</dbReference>
<dbReference type="InterPro" id="IPR015421">
    <property type="entry name" value="PyrdxlP-dep_Trfase_major"/>
</dbReference>
<evidence type="ECO:0000256" key="5">
    <source>
        <dbReference type="ARBA" id="ARBA00046315"/>
    </source>
</evidence>
<comment type="caution">
    <text evidence="9">The sequence shown here is derived from an EMBL/GenBank/DDBJ whole genome shotgun (WGS) entry which is preliminary data.</text>
</comment>
<name>A0ABW3I8X3_9PAST</name>
<dbReference type="Gene3D" id="3.90.1150.10">
    <property type="entry name" value="Aspartate Aminotransferase, domain 1"/>
    <property type="match status" value="1"/>
</dbReference>